<comment type="caution">
    <text evidence="6">The sequence shown here is derived from an EMBL/GenBank/DDBJ whole genome shotgun (WGS) entry which is preliminary data.</text>
</comment>
<keyword evidence="7" id="KW-1185">Reference proteome</keyword>
<feature type="domain" description="Transglutaminase-like" evidence="5">
    <location>
        <begin position="402"/>
        <end position="457"/>
    </location>
</feature>
<keyword evidence="3" id="KW-0862">Zinc</keyword>
<dbReference type="PANTHER" id="PTHR12143:SF19">
    <property type="entry name" value="PEPTIDE-N(4)-(N-ACETYL-BETA-GLUCOSAMINYL)ASPARAGINE AMIDASE"/>
    <property type="match status" value="1"/>
</dbReference>
<reference evidence="6 7" key="1">
    <citation type="submission" date="2024-09" db="EMBL/GenBank/DDBJ databases">
        <title>Rethinking Asexuality: The Enigmatic Case of Functional Sexual Genes in Lepraria (Stereocaulaceae).</title>
        <authorList>
            <person name="Doellman M."/>
            <person name="Sun Y."/>
            <person name="Barcenas-Pena A."/>
            <person name="Lumbsch H.T."/>
            <person name="Grewe F."/>
        </authorList>
    </citation>
    <scope>NUCLEOTIDE SEQUENCE [LARGE SCALE GENOMIC DNA]</scope>
    <source>
        <strain evidence="6 7">Grewe 0041</strain>
    </source>
</reference>
<feature type="region of interest" description="Disordered" evidence="4">
    <location>
        <begin position="64"/>
        <end position="98"/>
    </location>
</feature>
<feature type="compositionally biased region" description="Basic and acidic residues" evidence="4">
    <location>
        <begin position="571"/>
        <end position="580"/>
    </location>
</feature>
<feature type="compositionally biased region" description="Polar residues" evidence="4">
    <location>
        <begin position="236"/>
        <end position="248"/>
    </location>
</feature>
<dbReference type="EMBL" id="JBHFEH010000017">
    <property type="protein sequence ID" value="KAL2054055.1"/>
    <property type="molecule type" value="Genomic_DNA"/>
</dbReference>
<dbReference type="InterPro" id="IPR002931">
    <property type="entry name" value="Transglutaminase-like"/>
</dbReference>
<dbReference type="PANTHER" id="PTHR12143">
    <property type="entry name" value="PEPTIDE N-GLYCANASE PNGASE -RELATED"/>
    <property type="match status" value="1"/>
</dbReference>
<dbReference type="SUPFAM" id="SSF54001">
    <property type="entry name" value="Cysteine proteinases"/>
    <property type="match status" value="1"/>
</dbReference>
<evidence type="ECO:0000256" key="2">
    <source>
        <dbReference type="ARBA" id="ARBA00022723"/>
    </source>
</evidence>
<proteinExistence type="inferred from homology"/>
<protein>
    <recommendedName>
        <fullName evidence="5">Transglutaminase-like domain-containing protein</fullName>
    </recommendedName>
</protein>
<dbReference type="Pfam" id="PF01841">
    <property type="entry name" value="Transglut_core"/>
    <property type="match status" value="1"/>
</dbReference>
<dbReference type="Gene3D" id="3.10.620.30">
    <property type="match status" value="1"/>
</dbReference>
<feature type="region of interest" description="Disordered" evidence="4">
    <location>
        <begin position="199"/>
        <end position="258"/>
    </location>
</feature>
<dbReference type="InterPro" id="IPR050883">
    <property type="entry name" value="PNGase"/>
</dbReference>
<name>A0ABR4B8G9_9LECA</name>
<feature type="compositionally biased region" description="Gly residues" evidence="4">
    <location>
        <begin position="592"/>
        <end position="602"/>
    </location>
</feature>
<evidence type="ECO:0000256" key="3">
    <source>
        <dbReference type="ARBA" id="ARBA00022833"/>
    </source>
</evidence>
<evidence type="ECO:0000259" key="5">
    <source>
        <dbReference type="SMART" id="SM00460"/>
    </source>
</evidence>
<evidence type="ECO:0000256" key="1">
    <source>
        <dbReference type="ARBA" id="ARBA00009390"/>
    </source>
</evidence>
<evidence type="ECO:0000256" key="4">
    <source>
        <dbReference type="SAM" id="MobiDB-lite"/>
    </source>
</evidence>
<feature type="compositionally biased region" description="Basic and acidic residues" evidence="4">
    <location>
        <begin position="75"/>
        <end position="92"/>
    </location>
</feature>
<organism evidence="6 7">
    <name type="scientific">Lepraria finkii</name>
    <dbReference type="NCBI Taxonomy" id="1340010"/>
    <lineage>
        <taxon>Eukaryota</taxon>
        <taxon>Fungi</taxon>
        <taxon>Dikarya</taxon>
        <taxon>Ascomycota</taxon>
        <taxon>Pezizomycotina</taxon>
        <taxon>Lecanoromycetes</taxon>
        <taxon>OSLEUM clade</taxon>
        <taxon>Lecanoromycetidae</taxon>
        <taxon>Lecanorales</taxon>
        <taxon>Lecanorineae</taxon>
        <taxon>Stereocaulaceae</taxon>
        <taxon>Lepraria</taxon>
    </lineage>
</organism>
<dbReference type="Proteomes" id="UP001590951">
    <property type="component" value="Unassembled WGS sequence"/>
</dbReference>
<dbReference type="SMART" id="SM00460">
    <property type="entry name" value="TGc"/>
    <property type="match status" value="1"/>
</dbReference>
<comment type="similarity">
    <text evidence="1">Belongs to the transglutaminase-like superfamily. PNGase family.</text>
</comment>
<dbReference type="InterPro" id="IPR038765">
    <property type="entry name" value="Papain-like_cys_pep_sf"/>
</dbReference>
<keyword evidence="2" id="KW-0479">Metal-binding</keyword>
<evidence type="ECO:0000313" key="6">
    <source>
        <dbReference type="EMBL" id="KAL2054055.1"/>
    </source>
</evidence>
<accession>A0ABR4B8G9</accession>
<feature type="region of interest" description="Disordered" evidence="4">
    <location>
        <begin position="562"/>
        <end position="613"/>
    </location>
</feature>
<evidence type="ECO:0000313" key="7">
    <source>
        <dbReference type="Proteomes" id="UP001590951"/>
    </source>
</evidence>
<gene>
    <name evidence="6" type="ORF">ABVK25_005594</name>
</gene>
<feature type="compositionally biased region" description="Low complexity" evidence="4">
    <location>
        <begin position="199"/>
        <end position="234"/>
    </location>
</feature>
<sequence length="613" mass="68953">MLESEVATFGVDFSFSPIPLDHYGPGTLYDFSFACEFASGPIKGRPGHIETAYANRASCSYARPVPAGPDPSDQFQRDLSDKTHLSPDHEDSSSSTHQHVLAISLGPFPPRDDSKGSSRNRLWRDRQCNLLRHWEIALVPDRLSTTWQRLQPSSTLRWVTTTALLAGHHHPPPPPRPQRDFNATDLTQQFEQLLRTRRLNALSSRSRSRSGSPAPSRHASNSSRPSSQHQSRPPTDNRSIPPSYSSLRNLPKIASPPQDQASLKFSNLLITLSVQPTKYENPGLLDEALAVVPLDRIYGEAEDESQLLQAQAASIGPSAKPEWGYQDCVIRALLKWFKRTFFQYINNPPCPDCTSPTVAQGMTPPTPDEAARGAARVELYRCSARDCGAYERFPRYGDVWALLQTRRGRVGEWANCFSMLCRAVGGRVRWVWNAEDHVWTEVYSEQQRRWVHVDACEEAWDNPRLYTEGWGKKMSYCIAFSIDGATDVTRRYVRNAADHGADRNRCPEEVLMFITNKIKSMRRETMSKEERKNLIIQDEREERELRGYVVQALAASIGRMFPSNGNAGAGEEIKLPERRSGAQAWREARGATYGGTREGGNGTPPDRPPREGH</sequence>
<dbReference type="Gene3D" id="2.20.25.10">
    <property type="match status" value="1"/>
</dbReference>